<evidence type="ECO:0000313" key="7">
    <source>
        <dbReference type="EMBL" id="SHG34449.1"/>
    </source>
</evidence>
<accession>A0A1M5J2C9</accession>
<evidence type="ECO:0000259" key="6">
    <source>
        <dbReference type="Pfam" id="PF03404"/>
    </source>
</evidence>
<dbReference type="InterPro" id="IPR000572">
    <property type="entry name" value="OxRdtase_Mopterin-bd_dom"/>
</dbReference>
<dbReference type="InterPro" id="IPR005066">
    <property type="entry name" value="MoCF_OxRdtse_dimer"/>
</dbReference>
<dbReference type="InterPro" id="IPR036374">
    <property type="entry name" value="OxRdtase_Mopterin-bd_sf"/>
</dbReference>
<dbReference type="GO" id="GO:0030151">
    <property type="term" value="F:molybdenum ion binding"/>
    <property type="evidence" value="ECO:0007669"/>
    <property type="project" value="InterPro"/>
</dbReference>
<evidence type="ECO:0000256" key="3">
    <source>
        <dbReference type="ARBA" id="ARBA00022723"/>
    </source>
</evidence>
<dbReference type="CDD" id="cd02110">
    <property type="entry name" value="SO_family_Moco_dimer"/>
    <property type="match status" value="1"/>
</dbReference>
<proteinExistence type="predicted"/>
<keyword evidence="3" id="KW-0479">Metal-binding</keyword>
<dbReference type="AlphaFoldDB" id="A0A1M5J2C9"/>
<dbReference type="Pfam" id="PF03404">
    <property type="entry name" value="Mo-co_dimer"/>
    <property type="match status" value="1"/>
</dbReference>
<dbReference type="GO" id="GO:0006790">
    <property type="term" value="P:sulfur compound metabolic process"/>
    <property type="evidence" value="ECO:0007669"/>
    <property type="project" value="TreeGrafter"/>
</dbReference>
<evidence type="ECO:0000256" key="2">
    <source>
        <dbReference type="ARBA" id="ARBA00022505"/>
    </source>
</evidence>
<comment type="cofactor">
    <cofactor evidence="1">
        <name>Mo-molybdopterin</name>
        <dbReference type="ChEBI" id="CHEBI:71302"/>
    </cofactor>
</comment>
<dbReference type="SUPFAM" id="SSF81296">
    <property type="entry name" value="E set domains"/>
    <property type="match status" value="1"/>
</dbReference>
<dbReference type="Proteomes" id="UP000189796">
    <property type="component" value="Chromosome I"/>
</dbReference>
<dbReference type="PRINTS" id="PR00407">
    <property type="entry name" value="EUMOPTERIN"/>
</dbReference>
<keyword evidence="2" id="KW-0500">Molybdenum</keyword>
<sequence length="374" mass="42155">MEGLEKRYADNTIQFPSAGLTIRQKEPKNLEAPFDRIDSYLTPTELFYIRSHFPIPALDRASYQLRIDGAVRRPFTLSYDELRGMPSETRVATLECAGNSRVFLVPQVRGAQWELGAVSNAEWTGVPLRALLERAGLEEDACEIVLVGADRGTPTEEPVPPEPISFAWSLPRAKAIQPEVLIAYQMNGRDLPRDHGFPARAIVPGHYGMASVKWLTGIDAVREPFQGYWQTSDYAYWASMDGKPVRRPLGEMQLKSEIARPRVYETLAPNQIYTVSGAAWTGETDVTEIAVSTDGGRTWAQAEFLDPVRRHGWRRWKFDWLTPKEPGQYTLLARAKDADGRIQPDKHDQNYGTYVINYPLPIDVFIDGSEGVRS</sequence>
<keyword evidence="4" id="KW-0560">Oxidoreductase</keyword>
<evidence type="ECO:0000256" key="4">
    <source>
        <dbReference type="ARBA" id="ARBA00023002"/>
    </source>
</evidence>
<dbReference type="InterPro" id="IPR008335">
    <property type="entry name" value="Mopterin_OxRdtase_euk"/>
</dbReference>
<evidence type="ECO:0000259" key="5">
    <source>
        <dbReference type="Pfam" id="PF00174"/>
    </source>
</evidence>
<dbReference type="PANTHER" id="PTHR19372:SF7">
    <property type="entry name" value="SULFITE OXIDASE, MITOCHONDRIAL"/>
    <property type="match status" value="1"/>
</dbReference>
<dbReference type="GO" id="GO:0020037">
    <property type="term" value="F:heme binding"/>
    <property type="evidence" value="ECO:0007669"/>
    <property type="project" value="TreeGrafter"/>
</dbReference>
<name>A0A1M5J2C9_9BRAD</name>
<reference evidence="7 8" key="1">
    <citation type="submission" date="2016-11" db="EMBL/GenBank/DDBJ databases">
        <authorList>
            <person name="Jaros S."/>
            <person name="Januszkiewicz K."/>
            <person name="Wedrychowicz H."/>
        </authorList>
    </citation>
    <scope>NUCLEOTIDE SEQUENCE [LARGE SCALE GENOMIC DNA]</scope>
    <source>
        <strain evidence="7 8">GAS138</strain>
    </source>
</reference>
<dbReference type="Gene3D" id="2.60.40.650">
    <property type="match status" value="1"/>
</dbReference>
<dbReference type="PANTHER" id="PTHR19372">
    <property type="entry name" value="SULFITE REDUCTASE"/>
    <property type="match status" value="1"/>
</dbReference>
<dbReference type="GO" id="GO:0043546">
    <property type="term" value="F:molybdopterin cofactor binding"/>
    <property type="evidence" value="ECO:0007669"/>
    <property type="project" value="TreeGrafter"/>
</dbReference>
<feature type="domain" description="Moybdenum cofactor oxidoreductase dimerisation" evidence="6">
    <location>
        <begin position="250"/>
        <end position="349"/>
    </location>
</feature>
<evidence type="ECO:0000256" key="1">
    <source>
        <dbReference type="ARBA" id="ARBA00001924"/>
    </source>
</evidence>
<dbReference type="EMBL" id="LT670817">
    <property type="protein sequence ID" value="SHG34449.1"/>
    <property type="molecule type" value="Genomic_DNA"/>
</dbReference>
<dbReference type="GO" id="GO:0008482">
    <property type="term" value="F:sulfite oxidase activity"/>
    <property type="evidence" value="ECO:0007669"/>
    <property type="project" value="TreeGrafter"/>
</dbReference>
<feature type="domain" description="Oxidoreductase molybdopterin-binding" evidence="5">
    <location>
        <begin position="52"/>
        <end position="229"/>
    </location>
</feature>
<dbReference type="OrthoDB" id="9778777at2"/>
<dbReference type="SUPFAM" id="SSF56524">
    <property type="entry name" value="Oxidoreductase molybdopterin-binding domain"/>
    <property type="match status" value="1"/>
</dbReference>
<dbReference type="InterPro" id="IPR014756">
    <property type="entry name" value="Ig_E-set"/>
</dbReference>
<organism evidence="7 8">
    <name type="scientific">Bradyrhizobium erythrophlei</name>
    <dbReference type="NCBI Taxonomy" id="1437360"/>
    <lineage>
        <taxon>Bacteria</taxon>
        <taxon>Pseudomonadati</taxon>
        <taxon>Pseudomonadota</taxon>
        <taxon>Alphaproteobacteria</taxon>
        <taxon>Hyphomicrobiales</taxon>
        <taxon>Nitrobacteraceae</taxon>
        <taxon>Bradyrhizobium</taxon>
    </lineage>
</organism>
<dbReference type="Pfam" id="PF00174">
    <property type="entry name" value="Oxidored_molyb"/>
    <property type="match status" value="1"/>
</dbReference>
<dbReference type="Gene3D" id="3.90.420.10">
    <property type="entry name" value="Oxidoreductase, molybdopterin-binding domain"/>
    <property type="match status" value="1"/>
</dbReference>
<gene>
    <name evidence="7" type="ORF">SAMN05443248_1221</name>
</gene>
<evidence type="ECO:0000313" key="8">
    <source>
        <dbReference type="Proteomes" id="UP000189796"/>
    </source>
</evidence>
<protein>
    <submittedName>
        <fullName evidence="7">Mo-co oxidoreductase dimerisation domain-containing protein</fullName>
    </submittedName>
</protein>
<dbReference type="RefSeq" id="WP_079600444.1">
    <property type="nucleotide sequence ID" value="NZ_LT670817.1"/>
</dbReference>